<keyword evidence="6" id="KW-1185">Reference proteome</keyword>
<dbReference type="AlphaFoldDB" id="A0A917VGA6"/>
<dbReference type="HAMAP" id="MF_00434">
    <property type="entry name" value="Pterin_4_alpha"/>
    <property type="match status" value="1"/>
</dbReference>
<reference evidence="5" key="1">
    <citation type="journal article" date="2014" name="Int. J. Syst. Evol. Microbiol.">
        <title>Complete genome sequence of Corynebacterium casei LMG S-19264T (=DSM 44701T), isolated from a smear-ripened cheese.</title>
        <authorList>
            <consortium name="US DOE Joint Genome Institute (JGI-PGF)"/>
            <person name="Walter F."/>
            <person name="Albersmeier A."/>
            <person name="Kalinowski J."/>
            <person name="Ruckert C."/>
        </authorList>
    </citation>
    <scope>NUCLEOTIDE SEQUENCE</scope>
    <source>
        <strain evidence="5">JCM 13064</strain>
    </source>
</reference>
<dbReference type="Proteomes" id="UP000645217">
    <property type="component" value="Unassembled WGS sequence"/>
</dbReference>
<proteinExistence type="inferred from homology"/>
<dbReference type="Pfam" id="PF01329">
    <property type="entry name" value="Pterin_4a"/>
    <property type="match status" value="1"/>
</dbReference>
<keyword evidence="3 4" id="KW-0456">Lyase</keyword>
<organism evidence="5 6">
    <name type="scientific">Sphaerisporangium melleum</name>
    <dbReference type="NCBI Taxonomy" id="321316"/>
    <lineage>
        <taxon>Bacteria</taxon>
        <taxon>Bacillati</taxon>
        <taxon>Actinomycetota</taxon>
        <taxon>Actinomycetes</taxon>
        <taxon>Streptosporangiales</taxon>
        <taxon>Streptosporangiaceae</taxon>
        <taxon>Sphaerisporangium</taxon>
    </lineage>
</organism>
<gene>
    <name evidence="5" type="ORF">GCM10007964_18690</name>
</gene>
<accession>A0A917VGA6</accession>
<dbReference type="GO" id="GO:0006729">
    <property type="term" value="P:tetrahydrobiopterin biosynthetic process"/>
    <property type="evidence" value="ECO:0007669"/>
    <property type="project" value="InterPro"/>
</dbReference>
<dbReference type="EC" id="4.2.1.96" evidence="4"/>
<reference evidence="5" key="2">
    <citation type="submission" date="2020-09" db="EMBL/GenBank/DDBJ databases">
        <authorList>
            <person name="Sun Q."/>
            <person name="Ohkuma M."/>
        </authorList>
    </citation>
    <scope>NUCLEOTIDE SEQUENCE</scope>
    <source>
        <strain evidence="5">JCM 13064</strain>
    </source>
</reference>
<sequence>MLTGRRVTAFSMACETPPMERLDEAAISARLSQVPDWTREGEEIRRTVVAPDFRTAIAIVNDVAEQAENLDHHPDIDIRWRRLHLALTTHDAGGLTERDFTLAARVDAIAADHGATA</sequence>
<evidence type="ECO:0000256" key="4">
    <source>
        <dbReference type="HAMAP-Rule" id="MF_00434"/>
    </source>
</evidence>
<evidence type="ECO:0000256" key="1">
    <source>
        <dbReference type="ARBA" id="ARBA00001554"/>
    </source>
</evidence>
<dbReference type="EMBL" id="BMNT01000008">
    <property type="protein sequence ID" value="GGK76156.1"/>
    <property type="molecule type" value="Genomic_DNA"/>
</dbReference>
<dbReference type="SUPFAM" id="SSF55248">
    <property type="entry name" value="PCD-like"/>
    <property type="match status" value="1"/>
</dbReference>
<dbReference type="CDD" id="cd00488">
    <property type="entry name" value="PCD_DCoH"/>
    <property type="match status" value="1"/>
</dbReference>
<evidence type="ECO:0000256" key="3">
    <source>
        <dbReference type="ARBA" id="ARBA00023239"/>
    </source>
</evidence>
<dbReference type="InterPro" id="IPR036428">
    <property type="entry name" value="PCD_sf"/>
</dbReference>
<dbReference type="GO" id="GO:0008124">
    <property type="term" value="F:4-alpha-hydroxytetrahydrobiopterin dehydratase activity"/>
    <property type="evidence" value="ECO:0007669"/>
    <property type="project" value="UniProtKB-UniRule"/>
</dbReference>
<comment type="similarity">
    <text evidence="2 4">Belongs to the pterin-4-alpha-carbinolamine dehydratase family.</text>
</comment>
<comment type="catalytic activity">
    <reaction evidence="1 4">
        <text>(4aS,6R)-4a-hydroxy-L-erythro-5,6,7,8-tetrahydrobiopterin = (6R)-L-erythro-6,7-dihydrobiopterin + H2O</text>
        <dbReference type="Rhea" id="RHEA:11920"/>
        <dbReference type="ChEBI" id="CHEBI:15377"/>
        <dbReference type="ChEBI" id="CHEBI:15642"/>
        <dbReference type="ChEBI" id="CHEBI:43120"/>
        <dbReference type="EC" id="4.2.1.96"/>
    </reaction>
</comment>
<evidence type="ECO:0000313" key="6">
    <source>
        <dbReference type="Proteomes" id="UP000645217"/>
    </source>
</evidence>
<dbReference type="PANTHER" id="PTHR12599:SF0">
    <property type="entry name" value="PTERIN-4-ALPHA-CARBINOLAMINE DEHYDRATASE"/>
    <property type="match status" value="1"/>
</dbReference>
<evidence type="ECO:0000256" key="2">
    <source>
        <dbReference type="ARBA" id="ARBA00006472"/>
    </source>
</evidence>
<dbReference type="PANTHER" id="PTHR12599">
    <property type="entry name" value="PTERIN-4-ALPHA-CARBINOLAMINE DEHYDRATASE"/>
    <property type="match status" value="1"/>
</dbReference>
<dbReference type="NCBIfam" id="NF002017">
    <property type="entry name" value="PRK00823.1-2"/>
    <property type="match status" value="1"/>
</dbReference>
<dbReference type="InterPro" id="IPR001533">
    <property type="entry name" value="Pterin_deHydtase"/>
</dbReference>
<protein>
    <recommendedName>
        <fullName evidence="4">Putative pterin-4-alpha-carbinolamine dehydratase</fullName>
        <shortName evidence="4">PHS</shortName>
        <ecNumber evidence="4">4.2.1.96</ecNumber>
    </recommendedName>
    <alternativeName>
        <fullName evidence="4">4-alpha-hydroxy-tetrahydropterin dehydratase</fullName>
    </alternativeName>
    <alternativeName>
        <fullName evidence="4">Pterin carbinolamine dehydratase</fullName>
        <shortName evidence="4">PCD</shortName>
    </alternativeName>
</protein>
<comment type="caution">
    <text evidence="5">The sequence shown here is derived from an EMBL/GenBank/DDBJ whole genome shotgun (WGS) entry which is preliminary data.</text>
</comment>
<dbReference type="Gene3D" id="3.30.1360.20">
    <property type="entry name" value="Transcriptional coactivator/pterin dehydratase"/>
    <property type="match status" value="1"/>
</dbReference>
<name>A0A917VGA6_9ACTN</name>
<evidence type="ECO:0000313" key="5">
    <source>
        <dbReference type="EMBL" id="GGK76156.1"/>
    </source>
</evidence>